<evidence type="ECO:0000313" key="2">
    <source>
        <dbReference type="EMBL" id="ADE53352.1"/>
    </source>
</evidence>
<dbReference type="KEGG" id="caa:Caka_0327"/>
<accession>D5EME6</accession>
<evidence type="ECO:0000313" key="3">
    <source>
        <dbReference type="Proteomes" id="UP000000925"/>
    </source>
</evidence>
<dbReference type="AlphaFoldDB" id="D5EME6"/>
<dbReference type="EMBL" id="CP001998">
    <property type="protein sequence ID" value="ADE53352.1"/>
    <property type="molecule type" value="Genomic_DNA"/>
</dbReference>
<gene>
    <name evidence="2" type="ordered locus">Caka_0327</name>
</gene>
<organism evidence="2 3">
    <name type="scientific">Coraliomargarita akajimensis (strain DSM 45221 / IAM 15411 / JCM 23193 / KCTC 12865 / 04OKA010-24)</name>
    <dbReference type="NCBI Taxonomy" id="583355"/>
    <lineage>
        <taxon>Bacteria</taxon>
        <taxon>Pseudomonadati</taxon>
        <taxon>Verrucomicrobiota</taxon>
        <taxon>Opitutia</taxon>
        <taxon>Puniceicoccales</taxon>
        <taxon>Coraliomargaritaceae</taxon>
        <taxon>Coraliomargarita</taxon>
    </lineage>
</organism>
<name>D5EME6_CORAD</name>
<sequence length="117" mass="13386">MGTVISYGKKRICGWTKTELERPSENGMKKESIIAPSSWYAAFNFPLGILYGIILPVSVGIYLDWSIWIVVPFTALWFIANGRIIDRYIPVLTTPVIHKLYSVTHPTLRTSRSDQRR</sequence>
<dbReference type="HOGENOM" id="CLU_2080798_0_0_0"/>
<feature type="transmembrane region" description="Helical" evidence="1">
    <location>
        <begin position="38"/>
        <end position="59"/>
    </location>
</feature>
<reference evidence="2 3" key="1">
    <citation type="journal article" date="2010" name="Stand. Genomic Sci.">
        <title>Complete genome sequence of Coraliomargarita akajimensis type strain (04OKA010-24).</title>
        <authorList>
            <person name="Mavromatis K."/>
            <person name="Abt B."/>
            <person name="Brambilla E."/>
            <person name="Lapidus A."/>
            <person name="Copeland A."/>
            <person name="Deshpande S."/>
            <person name="Nolan M."/>
            <person name="Lucas S."/>
            <person name="Tice H."/>
            <person name="Cheng J.F."/>
            <person name="Han C."/>
            <person name="Detter J.C."/>
            <person name="Woyke T."/>
            <person name="Goodwin L."/>
            <person name="Pitluck S."/>
            <person name="Held B."/>
            <person name="Brettin T."/>
            <person name="Tapia R."/>
            <person name="Ivanova N."/>
            <person name="Mikhailova N."/>
            <person name="Pati A."/>
            <person name="Liolios K."/>
            <person name="Chen A."/>
            <person name="Palaniappan K."/>
            <person name="Land M."/>
            <person name="Hauser L."/>
            <person name="Chang Y.J."/>
            <person name="Jeffries C.D."/>
            <person name="Rohde M."/>
            <person name="Goker M."/>
            <person name="Bristow J."/>
            <person name="Eisen J.A."/>
            <person name="Markowitz V."/>
            <person name="Hugenholtz P."/>
            <person name="Klenk H.P."/>
            <person name="Kyrpides N.C."/>
        </authorList>
    </citation>
    <scope>NUCLEOTIDE SEQUENCE [LARGE SCALE GENOMIC DNA]</scope>
    <source>
        <strain evidence="3">DSM 45221 / IAM 15411 / JCM 23193 / KCTC 12865</strain>
    </source>
</reference>
<keyword evidence="1" id="KW-0472">Membrane</keyword>
<protein>
    <submittedName>
        <fullName evidence="2">Uncharacterized protein</fullName>
    </submittedName>
</protein>
<dbReference type="STRING" id="583355.Caka_0327"/>
<keyword evidence="1" id="KW-0812">Transmembrane</keyword>
<keyword evidence="3" id="KW-1185">Reference proteome</keyword>
<proteinExistence type="predicted"/>
<keyword evidence="1" id="KW-1133">Transmembrane helix</keyword>
<dbReference type="Proteomes" id="UP000000925">
    <property type="component" value="Chromosome"/>
</dbReference>
<feature type="transmembrane region" description="Helical" evidence="1">
    <location>
        <begin position="65"/>
        <end position="85"/>
    </location>
</feature>
<evidence type="ECO:0000256" key="1">
    <source>
        <dbReference type="SAM" id="Phobius"/>
    </source>
</evidence>